<evidence type="ECO:0000313" key="2">
    <source>
        <dbReference type="Proteomes" id="UP000756346"/>
    </source>
</evidence>
<dbReference type="RefSeq" id="XP_046011842.1">
    <property type="nucleotide sequence ID" value="XM_046156885.1"/>
</dbReference>
<accession>A0A9P8Y555</accession>
<dbReference type="AlphaFoldDB" id="A0A9P8Y555"/>
<dbReference type="Proteomes" id="UP000756346">
    <property type="component" value="Unassembled WGS sequence"/>
</dbReference>
<evidence type="ECO:0000313" key="1">
    <source>
        <dbReference type="EMBL" id="KAH7029554.1"/>
    </source>
</evidence>
<reference evidence="1" key="1">
    <citation type="journal article" date="2021" name="Nat. Commun.">
        <title>Genetic determinants of endophytism in the Arabidopsis root mycobiome.</title>
        <authorList>
            <person name="Mesny F."/>
            <person name="Miyauchi S."/>
            <person name="Thiergart T."/>
            <person name="Pickel B."/>
            <person name="Atanasova L."/>
            <person name="Karlsson M."/>
            <person name="Huettel B."/>
            <person name="Barry K.W."/>
            <person name="Haridas S."/>
            <person name="Chen C."/>
            <person name="Bauer D."/>
            <person name="Andreopoulos W."/>
            <person name="Pangilinan J."/>
            <person name="LaButti K."/>
            <person name="Riley R."/>
            <person name="Lipzen A."/>
            <person name="Clum A."/>
            <person name="Drula E."/>
            <person name="Henrissat B."/>
            <person name="Kohler A."/>
            <person name="Grigoriev I.V."/>
            <person name="Martin F.M."/>
            <person name="Hacquard S."/>
        </authorList>
    </citation>
    <scope>NUCLEOTIDE SEQUENCE</scope>
    <source>
        <strain evidence="1">MPI-CAGE-CH-0230</strain>
    </source>
</reference>
<sequence length="269" mass="29716">MLEAVEMLGGVHSIDKPAGVEARTSLSGDQWLSAPRRGWAEQQQPIVARGGELQWQHTSLNKDTEVIDCRVFSAAPSSDMTRSTGRTALAIRHRDLHKTPGAAGQLWYLPFRARLQLRFLRARIVEQHPGAQKSPAASEVLQTRGNWTLLQTLLGARPQSSRRDQHQHLAAKRNKRRCNRLVPFLRDTDPASVLILGGRTATSRPMAGVVRASEHRAMFRAFASPSPGIRDIGVKLSPSSLSTQHKAWAGAYPLLAAKRQRSAGQEIRP</sequence>
<dbReference type="EMBL" id="JAGTJQ010000006">
    <property type="protein sequence ID" value="KAH7029554.1"/>
    <property type="molecule type" value="Genomic_DNA"/>
</dbReference>
<protein>
    <submittedName>
        <fullName evidence="1">Uncharacterized protein</fullName>
    </submittedName>
</protein>
<dbReference type="GeneID" id="70186431"/>
<keyword evidence="2" id="KW-1185">Reference proteome</keyword>
<comment type="caution">
    <text evidence="1">The sequence shown here is derived from an EMBL/GenBank/DDBJ whole genome shotgun (WGS) entry which is preliminary data.</text>
</comment>
<name>A0A9P8Y555_9PEZI</name>
<organism evidence="1 2">
    <name type="scientific">Microdochium trichocladiopsis</name>
    <dbReference type="NCBI Taxonomy" id="1682393"/>
    <lineage>
        <taxon>Eukaryota</taxon>
        <taxon>Fungi</taxon>
        <taxon>Dikarya</taxon>
        <taxon>Ascomycota</taxon>
        <taxon>Pezizomycotina</taxon>
        <taxon>Sordariomycetes</taxon>
        <taxon>Xylariomycetidae</taxon>
        <taxon>Xylariales</taxon>
        <taxon>Microdochiaceae</taxon>
        <taxon>Microdochium</taxon>
    </lineage>
</organism>
<gene>
    <name evidence="1" type="ORF">B0I36DRAFT_350408</name>
</gene>
<proteinExistence type="predicted"/>